<sequence length="92" mass="10040">MERALLPCHGCHHGSRQGQGAATTTTTTTAAAVTPAFRRAGRSIRALLTAQQDRFAYSKFSFTNVLSGSPASSILVQPRWISGPTRYRPHLW</sequence>
<evidence type="ECO:0000313" key="1">
    <source>
        <dbReference type="EMBL" id="KAF9812854.1"/>
    </source>
</evidence>
<gene>
    <name evidence="1" type="ORF">IEO21_05954</name>
</gene>
<comment type="caution">
    <text evidence="1">The sequence shown here is derived from an EMBL/GenBank/DDBJ whole genome shotgun (WGS) entry which is preliminary data.</text>
</comment>
<proteinExistence type="predicted"/>
<reference evidence="1" key="1">
    <citation type="submission" date="2020-11" db="EMBL/GenBank/DDBJ databases">
        <authorList>
            <person name="Koelle M."/>
            <person name="Horta M.A.C."/>
            <person name="Nowrousian M."/>
            <person name="Ohm R.A."/>
            <person name="Benz P."/>
            <person name="Pilgard A."/>
        </authorList>
    </citation>
    <scope>NUCLEOTIDE SEQUENCE</scope>
    <source>
        <strain evidence="1">FPRL280</strain>
    </source>
</reference>
<dbReference type="Proteomes" id="UP000639403">
    <property type="component" value="Unassembled WGS sequence"/>
</dbReference>
<protein>
    <submittedName>
        <fullName evidence="1">Uncharacterized protein</fullName>
    </submittedName>
</protein>
<reference evidence="1" key="2">
    <citation type="journal article" name="Front. Microbiol.">
        <title>Degradative Capacity of Two Strains of Rhodonia placenta: From Phenotype to Genotype.</title>
        <authorList>
            <person name="Kolle M."/>
            <person name="Horta M.A.C."/>
            <person name="Nowrousian M."/>
            <person name="Ohm R.A."/>
            <person name="Benz J.P."/>
            <person name="Pilgard A."/>
        </authorList>
    </citation>
    <scope>NUCLEOTIDE SEQUENCE</scope>
    <source>
        <strain evidence="1">FPRL280</strain>
    </source>
</reference>
<dbReference type="EMBL" id="JADOXO010000120">
    <property type="protein sequence ID" value="KAF9812854.1"/>
    <property type="molecule type" value="Genomic_DNA"/>
</dbReference>
<dbReference type="AlphaFoldDB" id="A0A8H7U131"/>
<name>A0A8H7U131_9APHY</name>
<accession>A0A8H7U131</accession>
<evidence type="ECO:0000313" key="2">
    <source>
        <dbReference type="Proteomes" id="UP000639403"/>
    </source>
</evidence>
<organism evidence="1 2">
    <name type="scientific">Rhodonia placenta</name>
    <dbReference type="NCBI Taxonomy" id="104341"/>
    <lineage>
        <taxon>Eukaryota</taxon>
        <taxon>Fungi</taxon>
        <taxon>Dikarya</taxon>
        <taxon>Basidiomycota</taxon>
        <taxon>Agaricomycotina</taxon>
        <taxon>Agaricomycetes</taxon>
        <taxon>Polyporales</taxon>
        <taxon>Adustoporiaceae</taxon>
        <taxon>Rhodonia</taxon>
    </lineage>
</organism>